<evidence type="ECO:0000256" key="6">
    <source>
        <dbReference type="ARBA" id="ARBA00032263"/>
    </source>
</evidence>
<dbReference type="EMBL" id="CM031824">
    <property type="protein sequence ID" value="KAG6624548.1"/>
    <property type="molecule type" value="Genomic_DNA"/>
</dbReference>
<dbReference type="Pfam" id="PF00134">
    <property type="entry name" value="Cyclin_N"/>
    <property type="match status" value="1"/>
</dbReference>
<evidence type="ECO:0000256" key="2">
    <source>
        <dbReference type="ARBA" id="ARBA00011177"/>
    </source>
</evidence>
<evidence type="ECO:0000256" key="5">
    <source>
        <dbReference type="ARBA" id="ARBA00023306"/>
    </source>
</evidence>
<comment type="subunit">
    <text evidence="2">Interacts with the CDC2 protein kinase to form a serine/threonine kinase holoenzyme complex also known as maturation promoting factor (MPF). The cyclin subunit imparts substrate specificity to the complex.</text>
</comment>
<dbReference type="InterPro" id="IPR006671">
    <property type="entry name" value="Cyclin_N"/>
</dbReference>
<comment type="caution">
    <text evidence="10">The sequence shown here is derived from an EMBL/GenBank/DDBJ whole genome shotgun (WGS) entry which is preliminary data.</text>
</comment>
<dbReference type="InterPro" id="IPR048258">
    <property type="entry name" value="Cyclins_cyclin-box"/>
</dbReference>
<dbReference type="InterPro" id="IPR046965">
    <property type="entry name" value="Cyclin_A/B-like"/>
</dbReference>
<keyword evidence="4 7" id="KW-0195">Cyclin</keyword>
<reference evidence="10" key="1">
    <citation type="submission" date="2020-12" db="EMBL/GenBank/DDBJ databases">
        <title>WGS assembly of Carya illinoinensis cv. Pawnee.</title>
        <authorList>
            <person name="Platts A."/>
            <person name="Shu S."/>
            <person name="Wright S."/>
            <person name="Barry K."/>
            <person name="Edger P."/>
            <person name="Pires J.C."/>
            <person name="Schmutz J."/>
        </authorList>
    </citation>
    <scope>NUCLEOTIDE SEQUENCE</scope>
    <source>
        <tissue evidence="10">Leaf</tissue>
    </source>
</reference>
<feature type="domain" description="Cyclin-like" evidence="8">
    <location>
        <begin position="156"/>
        <end position="240"/>
    </location>
</feature>
<dbReference type="Pfam" id="PF02984">
    <property type="entry name" value="Cyclin_C"/>
    <property type="match status" value="1"/>
</dbReference>
<feature type="domain" description="Cyclin-like" evidence="8">
    <location>
        <begin position="253"/>
        <end position="341"/>
    </location>
</feature>
<dbReference type="OrthoDB" id="5590282at2759"/>
<dbReference type="InterPro" id="IPR039361">
    <property type="entry name" value="Cyclin"/>
</dbReference>
<evidence type="ECO:0000313" key="12">
    <source>
        <dbReference type="Proteomes" id="UP000811609"/>
    </source>
</evidence>
<evidence type="ECO:0000313" key="11">
    <source>
        <dbReference type="EMBL" id="KAG6672001.1"/>
    </source>
</evidence>
<evidence type="ECO:0000259" key="8">
    <source>
        <dbReference type="SMART" id="SM00385"/>
    </source>
</evidence>
<dbReference type="GO" id="GO:0016538">
    <property type="term" value="F:cyclin-dependent protein serine/threonine kinase regulator activity"/>
    <property type="evidence" value="ECO:0007669"/>
    <property type="project" value="InterPro"/>
</dbReference>
<comment type="similarity">
    <text evidence="1">Belongs to the cyclin family. Cyclin AB subfamily.</text>
</comment>
<dbReference type="SMART" id="SM01332">
    <property type="entry name" value="Cyclin_C"/>
    <property type="match status" value="1"/>
</dbReference>
<feature type="domain" description="Cyclin C-terminal" evidence="9">
    <location>
        <begin position="249"/>
        <end position="372"/>
    </location>
</feature>
<evidence type="ECO:0000256" key="3">
    <source>
        <dbReference type="ARBA" id="ARBA00022618"/>
    </source>
</evidence>
<keyword evidence="3" id="KW-0132">Cell division</keyword>
<dbReference type="InterPro" id="IPR036915">
    <property type="entry name" value="Cyclin-like_sf"/>
</dbReference>
<evidence type="ECO:0000259" key="9">
    <source>
        <dbReference type="SMART" id="SM01332"/>
    </source>
</evidence>
<organism evidence="10 12">
    <name type="scientific">Carya illinoinensis</name>
    <name type="common">Pecan</name>
    <dbReference type="NCBI Taxonomy" id="32201"/>
    <lineage>
        <taxon>Eukaryota</taxon>
        <taxon>Viridiplantae</taxon>
        <taxon>Streptophyta</taxon>
        <taxon>Embryophyta</taxon>
        <taxon>Tracheophyta</taxon>
        <taxon>Spermatophyta</taxon>
        <taxon>Magnoliopsida</taxon>
        <taxon>eudicotyledons</taxon>
        <taxon>Gunneridae</taxon>
        <taxon>Pentapetalae</taxon>
        <taxon>rosids</taxon>
        <taxon>fabids</taxon>
        <taxon>Fagales</taxon>
        <taxon>Juglandaceae</taxon>
        <taxon>Carya</taxon>
    </lineage>
</organism>
<keyword evidence="12" id="KW-1185">Reference proteome</keyword>
<evidence type="ECO:0000313" key="10">
    <source>
        <dbReference type="EMBL" id="KAG6624548.1"/>
    </source>
</evidence>
<dbReference type="PIRSF" id="PIRSF001771">
    <property type="entry name" value="Cyclin_A_B_D_E"/>
    <property type="match status" value="1"/>
</dbReference>
<evidence type="ECO:0000256" key="4">
    <source>
        <dbReference type="ARBA" id="ARBA00023127"/>
    </source>
</evidence>
<sequence length="384" mass="43761">MLQYPTESKEFVGLGVMAEKEKCVHFTRAAKKRAAATEDQSANKKRVVLGELPNLSNVVTVSPSAGVELLKPKCKTKAKAKKKGSTKTLAKATEEISEKLDINGKSDDPQLCGAYASDIYEYLRQMEMESKRRPLPNYLEKVQKDVTANMRGILVDWLVDVAEEYKLLPDTLYLSISYIDRFLSLNVLNRQKLQLLGVSSILIASKYEEITPPKVDEFCDITDNTFSKAEVVKMEADILKLLMFEMGNPTTKTFLRMFNSVAQENYKTTNWQLEFLGYYLAELSLLDYNCVKFLPSLVAASVIFIARFIIQPKMHPWSPKLQKYTGYTPVDLKECVHLIHDLHLRKKGGSLQAIRDKYKQHKFKYVGSLPLPDIPTSYFEDIKE</sequence>
<dbReference type="Gene3D" id="1.10.472.10">
    <property type="entry name" value="Cyclin-like"/>
    <property type="match status" value="2"/>
</dbReference>
<keyword evidence="5" id="KW-0131">Cell cycle</keyword>
<evidence type="ECO:0000256" key="7">
    <source>
        <dbReference type="RuleBase" id="RU000383"/>
    </source>
</evidence>
<gene>
    <name evidence="10" type="ORF">CIPAW_16G034900</name>
    <name evidence="11" type="ORF">I3842_16G034400</name>
</gene>
<dbReference type="Proteomes" id="UP000811609">
    <property type="component" value="Chromosome 16"/>
</dbReference>
<dbReference type="CDD" id="cd20506">
    <property type="entry name" value="CYCLIN_AtCycA-like_rpt2"/>
    <property type="match status" value="1"/>
</dbReference>
<reference evidence="11" key="2">
    <citation type="submission" date="2021-01" db="EMBL/GenBank/DDBJ databases">
        <authorList>
            <person name="Lovell J.T."/>
            <person name="Bentley N."/>
            <person name="Bhattarai G."/>
            <person name="Jenkins J.W."/>
            <person name="Sreedasyam A."/>
            <person name="Alarcon Y."/>
            <person name="Bock C."/>
            <person name="Boston L."/>
            <person name="Carlson J."/>
            <person name="Cervantes K."/>
            <person name="Clermont K."/>
            <person name="Krom N."/>
            <person name="Kubenka K."/>
            <person name="Mamidi S."/>
            <person name="Mattison C."/>
            <person name="Monteros M."/>
            <person name="Pisani C."/>
            <person name="Plott C."/>
            <person name="Rajasekar S."/>
            <person name="Rhein H.S."/>
            <person name="Rohla C."/>
            <person name="Song M."/>
            <person name="Hilaire R.S."/>
            <person name="Shu S."/>
            <person name="Wells L."/>
            <person name="Wang X."/>
            <person name="Webber J."/>
            <person name="Heerema R.J."/>
            <person name="Klein P."/>
            <person name="Conner P."/>
            <person name="Grauke L."/>
            <person name="Grimwood J."/>
            <person name="Schmutz J."/>
            <person name="Randall J.J."/>
        </authorList>
    </citation>
    <scope>NUCLEOTIDE SEQUENCE</scope>
    <source>
        <tissue evidence="11">Leaf</tissue>
    </source>
</reference>
<dbReference type="FunFam" id="1.10.472.10:FF:000167">
    <property type="entry name" value="Mitotic cyclin 6"/>
    <property type="match status" value="1"/>
</dbReference>
<dbReference type="Proteomes" id="UP000811246">
    <property type="component" value="Chromosome 16"/>
</dbReference>
<dbReference type="GO" id="GO:0044772">
    <property type="term" value="P:mitotic cell cycle phase transition"/>
    <property type="evidence" value="ECO:0007669"/>
    <property type="project" value="InterPro"/>
</dbReference>
<dbReference type="InterPro" id="IPR004367">
    <property type="entry name" value="Cyclin_C-dom"/>
</dbReference>
<protein>
    <recommendedName>
        <fullName evidence="6">B-like cyclin</fullName>
    </recommendedName>
</protein>
<dbReference type="PANTHER" id="PTHR10177">
    <property type="entry name" value="CYCLINS"/>
    <property type="match status" value="1"/>
</dbReference>
<dbReference type="InterPro" id="IPR013763">
    <property type="entry name" value="Cyclin-like_dom"/>
</dbReference>
<dbReference type="SMART" id="SM00385">
    <property type="entry name" value="CYCLIN"/>
    <property type="match status" value="2"/>
</dbReference>
<dbReference type="FunFam" id="1.10.472.10:FF:000013">
    <property type="entry name" value="Cyclin A1"/>
    <property type="match status" value="1"/>
</dbReference>
<dbReference type="PROSITE" id="PS00292">
    <property type="entry name" value="CYCLINS"/>
    <property type="match status" value="1"/>
</dbReference>
<name>A0A8T1N576_CARIL</name>
<dbReference type="EMBL" id="CM031840">
    <property type="protein sequence ID" value="KAG6672001.1"/>
    <property type="molecule type" value="Genomic_DNA"/>
</dbReference>
<dbReference type="SUPFAM" id="SSF47954">
    <property type="entry name" value="Cyclin-like"/>
    <property type="match status" value="2"/>
</dbReference>
<dbReference type="GO" id="GO:0051301">
    <property type="term" value="P:cell division"/>
    <property type="evidence" value="ECO:0007669"/>
    <property type="project" value="UniProtKB-KW"/>
</dbReference>
<dbReference type="AlphaFoldDB" id="A0A8T1N576"/>
<evidence type="ECO:0000256" key="1">
    <source>
        <dbReference type="ARBA" id="ARBA00006955"/>
    </source>
</evidence>
<accession>A0A8T1N576</accession>
<proteinExistence type="inferred from homology"/>